<evidence type="ECO:0000256" key="5">
    <source>
        <dbReference type="ARBA" id="ARBA00022598"/>
    </source>
</evidence>
<dbReference type="GO" id="GO:0006189">
    <property type="term" value="P:'de novo' IMP biosynthetic process"/>
    <property type="evidence" value="ECO:0007669"/>
    <property type="project" value="UniProtKB-UniPathway"/>
</dbReference>
<dbReference type="EC" id="6.3.3.1" evidence="3"/>
<name>A0A317ZIX5_9BACT</name>
<keyword evidence="5 14" id="KW-0436">Ligase</keyword>
<dbReference type="InterPro" id="IPR004733">
    <property type="entry name" value="PurM_cligase"/>
</dbReference>
<evidence type="ECO:0000256" key="8">
    <source>
        <dbReference type="ARBA" id="ARBA00031908"/>
    </source>
</evidence>
<evidence type="ECO:0000256" key="9">
    <source>
        <dbReference type="ARBA" id="ARBA00032931"/>
    </source>
</evidence>
<dbReference type="Pfam" id="PF02769">
    <property type="entry name" value="AIRS_C"/>
    <property type="match status" value="1"/>
</dbReference>
<comment type="similarity">
    <text evidence="2">Belongs to the AIR synthase family.</text>
</comment>
<evidence type="ECO:0000256" key="11">
    <source>
        <dbReference type="ARBA" id="ARBA00049057"/>
    </source>
</evidence>
<dbReference type="GO" id="GO:0005524">
    <property type="term" value="F:ATP binding"/>
    <property type="evidence" value="ECO:0007669"/>
    <property type="project" value="UniProtKB-KW"/>
</dbReference>
<dbReference type="AlphaFoldDB" id="A0A317ZIX5"/>
<keyword evidence="6" id="KW-0547">Nucleotide-binding</keyword>
<dbReference type="InterPro" id="IPR036921">
    <property type="entry name" value="PurM-like_N_sf"/>
</dbReference>
<comment type="catalytic activity">
    <reaction evidence="11">
        <text>2-formamido-N(1)-(5-O-phospho-beta-D-ribosyl)acetamidine + ATP = 5-amino-1-(5-phospho-beta-D-ribosyl)imidazole + ADP + phosphate + H(+)</text>
        <dbReference type="Rhea" id="RHEA:23032"/>
        <dbReference type="ChEBI" id="CHEBI:15378"/>
        <dbReference type="ChEBI" id="CHEBI:30616"/>
        <dbReference type="ChEBI" id="CHEBI:43474"/>
        <dbReference type="ChEBI" id="CHEBI:137981"/>
        <dbReference type="ChEBI" id="CHEBI:147287"/>
        <dbReference type="ChEBI" id="CHEBI:456216"/>
        <dbReference type="EC" id="6.3.3.1"/>
    </reaction>
</comment>
<dbReference type="InterPro" id="IPR016188">
    <property type="entry name" value="PurM-like_N"/>
</dbReference>
<dbReference type="SUPFAM" id="SSF55326">
    <property type="entry name" value="PurM N-terminal domain-like"/>
    <property type="match status" value="1"/>
</dbReference>
<dbReference type="SUPFAM" id="SSF56042">
    <property type="entry name" value="PurM C-terminal domain-like"/>
    <property type="match status" value="1"/>
</dbReference>
<sequence>MSNSTDRYAQRGVSSSKSEVHAVVDNLDRGVFPGAFCKIGSDILTGSPDKCNIIHSDGSGTKSTLAYLHYRETGDPSAFRKTAQDSLVMNIDDLLCVGAVDGILISSTVNRNARAIPGEALAQLISGTEDFLATLREYGVGVHSGGGETADVGDLTGTVTVDSCAVVVMDRARVIDNANIKPGLSIVGLASSGQANYETFENSGIGSNGLTSARHDLLAKYYLEKYPETVDLTTDREYLYCGPYKMSDPLPDSGMTVGDALLSPTRTYAPVIKKLLAENRDSIHGMVHCSGGGQTKCIRFGTGVHHIKDNFLPVPPIFKAIQKASGTSDEEMFRVYNMGHRMEIFCEPEAADAIIAQSESFGIPAQVIGRTEATERKDGQNQVTIKHEGKELKYAIGH</sequence>
<evidence type="ECO:0000259" key="13">
    <source>
        <dbReference type="Pfam" id="PF02769"/>
    </source>
</evidence>
<dbReference type="Pfam" id="PF00586">
    <property type="entry name" value="AIRS"/>
    <property type="match status" value="1"/>
</dbReference>
<organism evidence="14 15">
    <name type="scientific">Coraliomargarita sinensis</name>
    <dbReference type="NCBI Taxonomy" id="2174842"/>
    <lineage>
        <taxon>Bacteria</taxon>
        <taxon>Pseudomonadati</taxon>
        <taxon>Verrucomicrobiota</taxon>
        <taxon>Opitutia</taxon>
        <taxon>Puniceicoccales</taxon>
        <taxon>Coraliomargaritaceae</taxon>
        <taxon>Coraliomargarita</taxon>
    </lineage>
</organism>
<evidence type="ECO:0000256" key="3">
    <source>
        <dbReference type="ARBA" id="ARBA00013047"/>
    </source>
</evidence>
<dbReference type="InterPro" id="IPR036676">
    <property type="entry name" value="PurM-like_C_sf"/>
</dbReference>
<gene>
    <name evidence="14" type="ORF">DDZ13_01295</name>
</gene>
<protein>
    <recommendedName>
        <fullName evidence="4">Phosphoribosylformylglycinamidine cyclo-ligase</fullName>
        <ecNumber evidence="3">6.3.3.1</ecNumber>
    </recommendedName>
    <alternativeName>
        <fullName evidence="9">AIR synthase</fullName>
    </alternativeName>
    <alternativeName>
        <fullName evidence="10">AIRS</fullName>
    </alternativeName>
    <alternativeName>
        <fullName evidence="8">Phosphoribosyl-aminoimidazole synthetase</fullName>
    </alternativeName>
</protein>
<evidence type="ECO:0000313" key="15">
    <source>
        <dbReference type="Proteomes" id="UP000247099"/>
    </source>
</evidence>
<evidence type="ECO:0000256" key="2">
    <source>
        <dbReference type="ARBA" id="ARBA00010280"/>
    </source>
</evidence>
<dbReference type="EMBL" id="QHJQ01000001">
    <property type="protein sequence ID" value="PXA05536.1"/>
    <property type="molecule type" value="Genomic_DNA"/>
</dbReference>
<reference evidence="14 15" key="1">
    <citation type="submission" date="2018-05" db="EMBL/GenBank/DDBJ databases">
        <title>Coraliomargarita sinensis sp. nov., isolated from a marine solar saltern.</title>
        <authorList>
            <person name="Zhou L.Y."/>
        </authorList>
    </citation>
    <scope>NUCLEOTIDE SEQUENCE [LARGE SCALE GENOMIC DNA]</scope>
    <source>
        <strain evidence="14 15">WN38</strain>
    </source>
</reference>
<dbReference type="GO" id="GO:0004641">
    <property type="term" value="F:phosphoribosylformylglycinamidine cyclo-ligase activity"/>
    <property type="evidence" value="ECO:0007669"/>
    <property type="project" value="UniProtKB-EC"/>
</dbReference>
<dbReference type="Proteomes" id="UP000247099">
    <property type="component" value="Unassembled WGS sequence"/>
</dbReference>
<dbReference type="Gene3D" id="3.30.1330.10">
    <property type="entry name" value="PurM-like, N-terminal domain"/>
    <property type="match status" value="1"/>
</dbReference>
<dbReference type="GO" id="GO:0004637">
    <property type="term" value="F:phosphoribosylamine-glycine ligase activity"/>
    <property type="evidence" value="ECO:0007669"/>
    <property type="project" value="TreeGrafter"/>
</dbReference>
<dbReference type="Gene3D" id="3.90.650.10">
    <property type="entry name" value="PurM-like C-terminal domain"/>
    <property type="match status" value="1"/>
</dbReference>
<evidence type="ECO:0000256" key="4">
    <source>
        <dbReference type="ARBA" id="ARBA00020367"/>
    </source>
</evidence>
<evidence type="ECO:0000256" key="7">
    <source>
        <dbReference type="ARBA" id="ARBA00022840"/>
    </source>
</evidence>
<dbReference type="PANTHER" id="PTHR10520:SF12">
    <property type="entry name" value="TRIFUNCTIONAL PURINE BIOSYNTHETIC PROTEIN ADENOSINE-3"/>
    <property type="match status" value="1"/>
</dbReference>
<dbReference type="PANTHER" id="PTHR10520">
    <property type="entry name" value="TRIFUNCTIONAL PURINE BIOSYNTHETIC PROTEIN ADENOSINE-3-RELATED"/>
    <property type="match status" value="1"/>
</dbReference>
<dbReference type="GO" id="GO:0046084">
    <property type="term" value="P:adenine biosynthetic process"/>
    <property type="evidence" value="ECO:0007669"/>
    <property type="project" value="TreeGrafter"/>
</dbReference>
<evidence type="ECO:0000259" key="12">
    <source>
        <dbReference type="Pfam" id="PF00586"/>
    </source>
</evidence>
<evidence type="ECO:0000256" key="1">
    <source>
        <dbReference type="ARBA" id="ARBA00004686"/>
    </source>
</evidence>
<feature type="domain" description="PurM-like C-terminal" evidence="13">
    <location>
        <begin position="182"/>
        <end position="377"/>
    </location>
</feature>
<feature type="domain" description="PurM-like N-terminal" evidence="12">
    <location>
        <begin position="48"/>
        <end position="161"/>
    </location>
</feature>
<comment type="pathway">
    <text evidence="1">Purine metabolism; IMP biosynthesis via de novo pathway; 5-amino-1-(5-phospho-D-ribosyl)imidazole from N(2)-formyl-N(1)-(5-phospho-D-ribosyl)glycinamide: step 2/2.</text>
</comment>
<comment type="caution">
    <text evidence="14">The sequence shown here is derived from an EMBL/GenBank/DDBJ whole genome shotgun (WGS) entry which is preliminary data.</text>
</comment>
<dbReference type="InParanoid" id="A0A317ZIX5"/>
<keyword evidence="15" id="KW-1185">Reference proteome</keyword>
<dbReference type="GO" id="GO:0005829">
    <property type="term" value="C:cytosol"/>
    <property type="evidence" value="ECO:0007669"/>
    <property type="project" value="TreeGrafter"/>
</dbReference>
<dbReference type="FunCoup" id="A0A317ZIX5">
    <property type="interactions" value="477"/>
</dbReference>
<accession>A0A317ZIX5</accession>
<proteinExistence type="inferred from homology"/>
<dbReference type="InterPro" id="IPR010918">
    <property type="entry name" value="PurM-like_C_dom"/>
</dbReference>
<evidence type="ECO:0000256" key="6">
    <source>
        <dbReference type="ARBA" id="ARBA00022741"/>
    </source>
</evidence>
<dbReference type="RefSeq" id="WP_110129615.1">
    <property type="nucleotide sequence ID" value="NZ_QHJQ01000001.1"/>
</dbReference>
<evidence type="ECO:0000313" key="14">
    <source>
        <dbReference type="EMBL" id="PXA05536.1"/>
    </source>
</evidence>
<keyword evidence="7" id="KW-0067">ATP-binding</keyword>
<dbReference type="UniPathway" id="UPA00074">
    <property type="reaction ID" value="UER00129"/>
</dbReference>
<dbReference type="OrthoDB" id="9802507at2"/>
<evidence type="ECO:0000256" key="10">
    <source>
        <dbReference type="ARBA" id="ARBA00033093"/>
    </source>
</evidence>